<gene>
    <name evidence="2" type="ORF">LX99_01706</name>
</gene>
<feature type="chain" id="PRO_5016244466" evidence="1">
    <location>
        <begin position="24"/>
        <end position="263"/>
    </location>
</feature>
<proteinExistence type="predicted"/>
<protein>
    <submittedName>
        <fullName evidence="2">L,D-transpeptidase-like protein</fullName>
    </submittedName>
</protein>
<evidence type="ECO:0000313" key="2">
    <source>
        <dbReference type="EMBL" id="PWK79249.1"/>
    </source>
</evidence>
<name>A0A316HDE7_9SPHI</name>
<accession>A0A316HDE7</accession>
<feature type="signal peptide" evidence="1">
    <location>
        <begin position="1"/>
        <end position="23"/>
    </location>
</feature>
<dbReference type="Proteomes" id="UP000245678">
    <property type="component" value="Unassembled WGS sequence"/>
</dbReference>
<evidence type="ECO:0000256" key="1">
    <source>
        <dbReference type="SAM" id="SignalP"/>
    </source>
</evidence>
<dbReference type="PANTHER" id="PTHR38477:SF1">
    <property type="entry name" value="MUREIN L,D-TRANSPEPTIDASE CATALYTIC DOMAIN FAMILY PROTEIN"/>
    <property type="match status" value="1"/>
</dbReference>
<reference evidence="2 3" key="1">
    <citation type="submission" date="2018-05" db="EMBL/GenBank/DDBJ databases">
        <title>Genomic Encyclopedia of Archaeal and Bacterial Type Strains, Phase II (KMG-II): from individual species to whole genera.</title>
        <authorList>
            <person name="Goeker M."/>
        </authorList>
    </citation>
    <scope>NUCLEOTIDE SEQUENCE [LARGE SCALE GENOMIC DNA]</scope>
    <source>
        <strain evidence="2 3">DSM 19975</strain>
    </source>
</reference>
<dbReference type="Pfam" id="PF13645">
    <property type="entry name" value="YkuD_2"/>
    <property type="match status" value="1"/>
</dbReference>
<keyword evidence="3" id="KW-1185">Reference proteome</keyword>
<evidence type="ECO:0000313" key="3">
    <source>
        <dbReference type="Proteomes" id="UP000245678"/>
    </source>
</evidence>
<dbReference type="AlphaFoldDB" id="A0A316HDE7"/>
<organism evidence="2 3">
    <name type="scientific">Mucilaginibacter oryzae</name>
    <dbReference type="NCBI Taxonomy" id="468058"/>
    <lineage>
        <taxon>Bacteria</taxon>
        <taxon>Pseudomonadati</taxon>
        <taxon>Bacteroidota</taxon>
        <taxon>Sphingobacteriia</taxon>
        <taxon>Sphingobacteriales</taxon>
        <taxon>Sphingobacteriaceae</taxon>
        <taxon>Mucilaginibacter</taxon>
    </lineage>
</organism>
<keyword evidence="1" id="KW-0732">Signal</keyword>
<dbReference type="InterPro" id="IPR032676">
    <property type="entry name" value="YkuD_2"/>
</dbReference>
<sequence>MRKNFLWVAMSILLFSATILSWKSDGTGRSVRAKKNGRFTPKELFDQYVNTLYQAAQLQQAGLAFNVFEKAVMGYTNLKLNHIVPENSSVLTVIDFAKSSREKRMWIIDLLSRQLVLNTWVAHGSGSGEEMANSFSDRNDSHQSSLGFYVTDKPYIGKHGRSLYLDGMDEGFNGSARMRSIVLHGANYVSQSAINEQGFLGRSFGCPAVSPKLVNKIINTIQGKTVIFINGNDISYTSKYLDEAGPFSLMASADTTAFDSVKF</sequence>
<dbReference type="PANTHER" id="PTHR38477">
    <property type="entry name" value="HYPOTHETICAL EXPORTED PROTEIN"/>
    <property type="match status" value="1"/>
</dbReference>
<comment type="caution">
    <text evidence="2">The sequence shown here is derived from an EMBL/GenBank/DDBJ whole genome shotgun (WGS) entry which is preliminary data.</text>
</comment>
<dbReference type="EMBL" id="QGHA01000002">
    <property type="protein sequence ID" value="PWK79249.1"/>
    <property type="molecule type" value="Genomic_DNA"/>
</dbReference>